<comment type="caution">
    <text evidence="1">The sequence shown here is derived from an EMBL/GenBank/DDBJ whole genome shotgun (WGS) entry which is preliminary data.</text>
</comment>
<evidence type="ECO:0000313" key="2">
    <source>
        <dbReference type="Proteomes" id="UP000287651"/>
    </source>
</evidence>
<dbReference type="EMBL" id="AMZH03004312">
    <property type="protein sequence ID" value="RRT69534.1"/>
    <property type="molecule type" value="Genomic_DNA"/>
</dbReference>
<proteinExistence type="predicted"/>
<reference evidence="1 2" key="1">
    <citation type="journal article" date="2014" name="Agronomy (Basel)">
        <title>A Draft Genome Sequence for Ensete ventricosum, the Drought-Tolerant Tree Against Hunger.</title>
        <authorList>
            <person name="Harrison J."/>
            <person name="Moore K.A."/>
            <person name="Paszkiewicz K."/>
            <person name="Jones T."/>
            <person name="Grant M."/>
            <person name="Ambacheew D."/>
            <person name="Muzemil S."/>
            <person name="Studholme D.J."/>
        </authorList>
    </citation>
    <scope>NUCLEOTIDE SEQUENCE [LARGE SCALE GENOMIC DNA]</scope>
</reference>
<protein>
    <submittedName>
        <fullName evidence="1">Uncharacterized protein</fullName>
    </submittedName>
</protein>
<evidence type="ECO:0000313" key="1">
    <source>
        <dbReference type="EMBL" id="RRT69534.1"/>
    </source>
</evidence>
<dbReference type="Proteomes" id="UP000287651">
    <property type="component" value="Unassembled WGS sequence"/>
</dbReference>
<organism evidence="1 2">
    <name type="scientific">Ensete ventricosum</name>
    <name type="common">Abyssinian banana</name>
    <name type="synonym">Musa ensete</name>
    <dbReference type="NCBI Taxonomy" id="4639"/>
    <lineage>
        <taxon>Eukaryota</taxon>
        <taxon>Viridiplantae</taxon>
        <taxon>Streptophyta</taxon>
        <taxon>Embryophyta</taxon>
        <taxon>Tracheophyta</taxon>
        <taxon>Spermatophyta</taxon>
        <taxon>Magnoliopsida</taxon>
        <taxon>Liliopsida</taxon>
        <taxon>Zingiberales</taxon>
        <taxon>Musaceae</taxon>
        <taxon>Ensete</taxon>
    </lineage>
</organism>
<dbReference type="AlphaFoldDB" id="A0A427A002"/>
<accession>A0A427A002</accession>
<name>A0A427A002_ENSVE</name>
<sequence>MTRTSEHAMLAMADQMRKFPPRWSRSATTASDRRKSCVDTCTYPAAAAAFSERVPTASSNKKIQLIALLIRIPVVLYVVQLTVEGLTRVHRYHDKRTVV</sequence>
<gene>
    <name evidence="1" type="ORF">B296_00028553</name>
</gene>